<reference evidence="1 2" key="1">
    <citation type="submission" date="2024-01" db="EMBL/GenBank/DDBJ databases">
        <title>A telomere-to-telomere, gap-free genome of sweet tea (Lithocarpus litseifolius).</title>
        <authorList>
            <person name="Zhou J."/>
        </authorList>
    </citation>
    <scope>NUCLEOTIDE SEQUENCE [LARGE SCALE GENOMIC DNA]</scope>
    <source>
        <strain evidence="1">Zhou-2022a</strain>
        <tissue evidence="1">Leaf</tissue>
    </source>
</reference>
<name>A0AAW2E1Z3_9ROSI</name>
<evidence type="ECO:0000313" key="2">
    <source>
        <dbReference type="Proteomes" id="UP001459277"/>
    </source>
</evidence>
<organism evidence="1 2">
    <name type="scientific">Lithocarpus litseifolius</name>
    <dbReference type="NCBI Taxonomy" id="425828"/>
    <lineage>
        <taxon>Eukaryota</taxon>
        <taxon>Viridiplantae</taxon>
        <taxon>Streptophyta</taxon>
        <taxon>Embryophyta</taxon>
        <taxon>Tracheophyta</taxon>
        <taxon>Spermatophyta</taxon>
        <taxon>Magnoliopsida</taxon>
        <taxon>eudicotyledons</taxon>
        <taxon>Gunneridae</taxon>
        <taxon>Pentapetalae</taxon>
        <taxon>rosids</taxon>
        <taxon>fabids</taxon>
        <taxon>Fagales</taxon>
        <taxon>Fagaceae</taxon>
        <taxon>Lithocarpus</taxon>
    </lineage>
</organism>
<evidence type="ECO:0000313" key="1">
    <source>
        <dbReference type="EMBL" id="KAL0015151.1"/>
    </source>
</evidence>
<dbReference type="EMBL" id="JAZDWU010000001">
    <property type="protein sequence ID" value="KAL0015151.1"/>
    <property type="molecule type" value="Genomic_DNA"/>
</dbReference>
<comment type="caution">
    <text evidence="1">The sequence shown here is derived from an EMBL/GenBank/DDBJ whole genome shotgun (WGS) entry which is preliminary data.</text>
</comment>
<sequence>MPKDCYEDKKIIKDLGLSYEKIHICPKDYVLYWNENANLKACPNCNLSRWESNESKG</sequence>
<accession>A0AAW2E1Z3</accession>
<keyword evidence="2" id="KW-1185">Reference proteome</keyword>
<dbReference type="AlphaFoldDB" id="A0AAW2E1Z3"/>
<proteinExistence type="predicted"/>
<dbReference type="Proteomes" id="UP001459277">
    <property type="component" value="Unassembled WGS sequence"/>
</dbReference>
<dbReference type="PANTHER" id="PTHR10775">
    <property type="entry name" value="OS08G0208400 PROTEIN"/>
    <property type="match status" value="1"/>
</dbReference>
<gene>
    <name evidence="1" type="ORF">SO802_002220</name>
</gene>
<protein>
    <submittedName>
        <fullName evidence="1">Uncharacterized protein</fullName>
    </submittedName>
</protein>
<dbReference type="PANTHER" id="PTHR10775:SF182">
    <property type="entry name" value="TRANSPOSON, EN_SPM-LIKE, TRANSPOSASE-ASSOCIATED DOMAIN PROTEIN-RELATED"/>
    <property type="match status" value="1"/>
</dbReference>